<feature type="non-terminal residue" evidence="1">
    <location>
        <position position="1"/>
    </location>
</feature>
<dbReference type="Proteomes" id="UP000257109">
    <property type="component" value="Unassembled WGS sequence"/>
</dbReference>
<gene>
    <name evidence="1" type="ORF">CR513_36193</name>
</gene>
<dbReference type="EMBL" id="QJKJ01007504">
    <property type="protein sequence ID" value="RDX82949.1"/>
    <property type="molecule type" value="Genomic_DNA"/>
</dbReference>
<accession>A0A371FX94</accession>
<name>A0A371FX94_MUCPR</name>
<evidence type="ECO:0000313" key="2">
    <source>
        <dbReference type="Proteomes" id="UP000257109"/>
    </source>
</evidence>
<reference evidence="1" key="1">
    <citation type="submission" date="2018-05" db="EMBL/GenBank/DDBJ databases">
        <title>Draft genome of Mucuna pruriens seed.</title>
        <authorList>
            <person name="Nnadi N.E."/>
            <person name="Vos R."/>
            <person name="Hasami M.H."/>
            <person name="Devisetty U.K."/>
            <person name="Aguiy J.C."/>
        </authorList>
    </citation>
    <scope>NUCLEOTIDE SEQUENCE [LARGE SCALE GENOMIC DNA]</scope>
    <source>
        <strain evidence="1">JCA_2017</strain>
    </source>
</reference>
<organism evidence="1 2">
    <name type="scientific">Mucuna pruriens</name>
    <name type="common">Velvet bean</name>
    <name type="synonym">Dolichos pruriens</name>
    <dbReference type="NCBI Taxonomy" id="157652"/>
    <lineage>
        <taxon>Eukaryota</taxon>
        <taxon>Viridiplantae</taxon>
        <taxon>Streptophyta</taxon>
        <taxon>Embryophyta</taxon>
        <taxon>Tracheophyta</taxon>
        <taxon>Spermatophyta</taxon>
        <taxon>Magnoliopsida</taxon>
        <taxon>eudicotyledons</taxon>
        <taxon>Gunneridae</taxon>
        <taxon>Pentapetalae</taxon>
        <taxon>rosids</taxon>
        <taxon>fabids</taxon>
        <taxon>Fabales</taxon>
        <taxon>Fabaceae</taxon>
        <taxon>Papilionoideae</taxon>
        <taxon>50 kb inversion clade</taxon>
        <taxon>NPAAA clade</taxon>
        <taxon>indigoferoid/millettioid clade</taxon>
        <taxon>Phaseoleae</taxon>
        <taxon>Mucuna</taxon>
    </lineage>
</organism>
<sequence>MAQMFQILSQTNVTMTSMANQGAMGDPPYGMPYGWKAKGPVIEEHEQHNIMNNDGAKVVLNTGLGVGPNHRDGS</sequence>
<proteinExistence type="predicted"/>
<protein>
    <submittedName>
        <fullName evidence="1">Uncharacterized protein</fullName>
    </submittedName>
</protein>
<evidence type="ECO:0000313" key="1">
    <source>
        <dbReference type="EMBL" id="RDX82949.1"/>
    </source>
</evidence>
<dbReference type="AlphaFoldDB" id="A0A371FX94"/>
<comment type="caution">
    <text evidence="1">The sequence shown here is derived from an EMBL/GenBank/DDBJ whole genome shotgun (WGS) entry which is preliminary data.</text>
</comment>
<keyword evidence="2" id="KW-1185">Reference proteome</keyword>